<dbReference type="GO" id="GO:0048500">
    <property type="term" value="C:signal recognition particle"/>
    <property type="evidence" value="ECO:0007669"/>
    <property type="project" value="InterPro"/>
</dbReference>
<evidence type="ECO:0000256" key="1">
    <source>
        <dbReference type="ARBA" id="ARBA00022490"/>
    </source>
</evidence>
<dbReference type="InterPro" id="IPR002778">
    <property type="entry name" value="Signal_recog_particle_SRP19"/>
</dbReference>
<keyword evidence="1" id="KW-0963">Cytoplasm</keyword>
<reference evidence="4 5" key="1">
    <citation type="submission" date="2016-04" db="EMBL/GenBank/DDBJ databases">
        <authorList>
            <person name="Evans L.H."/>
            <person name="Alamgir A."/>
            <person name="Owens N."/>
            <person name="Weber N.D."/>
            <person name="Virtaneva K."/>
            <person name="Barbian K."/>
            <person name="Babar A."/>
            <person name="Rosenke K."/>
        </authorList>
    </citation>
    <scope>NUCLEOTIDE SEQUENCE [LARGE SCALE GENOMIC DNA]</scope>
    <source>
        <strain evidence="5">S5(T) (JCM 30642 \VKM B-2941)</strain>
    </source>
</reference>
<dbReference type="Proteomes" id="UP000195607">
    <property type="component" value="Chromosome I"/>
</dbReference>
<evidence type="ECO:0000256" key="3">
    <source>
        <dbReference type="ARBA" id="ARBA00023274"/>
    </source>
</evidence>
<dbReference type="Gene3D" id="3.30.56.30">
    <property type="entry name" value="Signal recognition particle, SRP19-like subunit"/>
    <property type="match status" value="1"/>
</dbReference>
<protein>
    <submittedName>
        <fullName evidence="4">Signal recognition particle subunit SRP19</fullName>
    </submittedName>
</protein>
<dbReference type="EMBL" id="LT671858">
    <property type="protein sequence ID" value="SIM53367.1"/>
    <property type="molecule type" value="Genomic_DNA"/>
</dbReference>
<accession>A0A1N5TZ39</accession>
<dbReference type="Pfam" id="PF01922">
    <property type="entry name" value="SRP19"/>
    <property type="match status" value="1"/>
</dbReference>
<proteinExistence type="predicted"/>
<dbReference type="RefSeq" id="WP_021788776.1">
    <property type="nucleotide sequence ID" value="NZ_LT671858.1"/>
</dbReference>
<dbReference type="GO" id="GO:0006614">
    <property type="term" value="P:SRP-dependent cotranslational protein targeting to membrane"/>
    <property type="evidence" value="ECO:0007669"/>
    <property type="project" value="InterPro"/>
</dbReference>
<keyword evidence="3" id="KW-0687">Ribonucleoprotein</keyword>
<dbReference type="GeneID" id="41588011"/>
<dbReference type="AlphaFoldDB" id="A0A1N5TZ39"/>
<evidence type="ECO:0000313" key="4">
    <source>
        <dbReference type="EMBL" id="SIM53367.1"/>
    </source>
</evidence>
<dbReference type="GO" id="GO:0008312">
    <property type="term" value="F:7S RNA binding"/>
    <property type="evidence" value="ECO:0007669"/>
    <property type="project" value="InterPro"/>
</dbReference>
<dbReference type="InterPro" id="IPR036521">
    <property type="entry name" value="SRP19-like_sf"/>
</dbReference>
<name>A0A1N5TZ39_9ARCH</name>
<keyword evidence="2" id="KW-0733">Signal recognition particle</keyword>
<gene>
    <name evidence="4" type="ORF">CSP5_0734</name>
</gene>
<dbReference type="SUPFAM" id="SSF69695">
    <property type="entry name" value="SRP19"/>
    <property type="match status" value="1"/>
</dbReference>
<sequence>MKVTLYSQYFNPKNSRRLGRKIPLEAAKKFSDQKLQDILKTLRIDYEIKEGYYPRVPYEKCNIYNIESNLKKGTVIKMIERKL</sequence>
<evidence type="ECO:0000313" key="5">
    <source>
        <dbReference type="Proteomes" id="UP000195607"/>
    </source>
</evidence>
<organism evidence="4 5">
    <name type="scientific">Cuniculiplasma divulgatum</name>
    <dbReference type="NCBI Taxonomy" id="1673428"/>
    <lineage>
        <taxon>Archaea</taxon>
        <taxon>Methanobacteriati</taxon>
        <taxon>Thermoplasmatota</taxon>
        <taxon>Thermoplasmata</taxon>
        <taxon>Thermoplasmatales</taxon>
        <taxon>Cuniculiplasmataceae</taxon>
        <taxon>Cuniculiplasma</taxon>
    </lineage>
</organism>
<evidence type="ECO:0000256" key="2">
    <source>
        <dbReference type="ARBA" id="ARBA00023135"/>
    </source>
</evidence>